<comment type="caution">
    <text evidence="1">The sequence shown here is derived from an EMBL/GenBank/DDBJ whole genome shotgun (WGS) entry which is preliminary data.</text>
</comment>
<name>A0A507BZI1_9FUNG</name>
<reference evidence="1 2" key="1">
    <citation type="journal article" date="2019" name="Sci. Rep.">
        <title>Comparative genomics of chytrid fungi reveal insights into the obligate biotrophic and pathogenic lifestyle of Synchytrium endobioticum.</title>
        <authorList>
            <person name="van de Vossenberg B.T.L.H."/>
            <person name="Warris S."/>
            <person name="Nguyen H.D.T."/>
            <person name="van Gent-Pelzer M.P.E."/>
            <person name="Joly D.L."/>
            <person name="van de Geest H.C."/>
            <person name="Bonants P.J.M."/>
            <person name="Smith D.S."/>
            <person name="Levesque C.A."/>
            <person name="van der Lee T.A.J."/>
        </authorList>
    </citation>
    <scope>NUCLEOTIDE SEQUENCE [LARGE SCALE GENOMIC DNA]</scope>
    <source>
        <strain evidence="1 2">JEL517</strain>
    </source>
</reference>
<organism evidence="1 2">
    <name type="scientific">Synchytrium microbalum</name>
    <dbReference type="NCBI Taxonomy" id="1806994"/>
    <lineage>
        <taxon>Eukaryota</taxon>
        <taxon>Fungi</taxon>
        <taxon>Fungi incertae sedis</taxon>
        <taxon>Chytridiomycota</taxon>
        <taxon>Chytridiomycota incertae sedis</taxon>
        <taxon>Chytridiomycetes</taxon>
        <taxon>Synchytriales</taxon>
        <taxon>Synchytriaceae</taxon>
        <taxon>Synchytrium</taxon>
    </lineage>
</organism>
<proteinExistence type="predicted"/>
<keyword evidence="2" id="KW-1185">Reference proteome</keyword>
<evidence type="ECO:0000313" key="1">
    <source>
        <dbReference type="EMBL" id="TPX32518.1"/>
    </source>
</evidence>
<protein>
    <submittedName>
        <fullName evidence="1">Uncharacterized protein</fullName>
    </submittedName>
</protein>
<gene>
    <name evidence="1" type="ORF">SmJEL517_g04346</name>
</gene>
<dbReference type="Proteomes" id="UP000319731">
    <property type="component" value="Unassembled WGS sequence"/>
</dbReference>
<dbReference type="GeneID" id="42005571"/>
<dbReference type="OrthoDB" id="2114258at2759"/>
<accession>A0A507BZI1</accession>
<dbReference type="RefSeq" id="XP_031023705.1">
    <property type="nucleotide sequence ID" value="XM_031170274.1"/>
</dbReference>
<dbReference type="AlphaFoldDB" id="A0A507BZI1"/>
<evidence type="ECO:0000313" key="2">
    <source>
        <dbReference type="Proteomes" id="UP000319731"/>
    </source>
</evidence>
<sequence length="193" mass="21407">MNTRERILHRLYTFICRTKPRLNTRRQLCSACSNQIIVKQTLPSRSHQWTSIGLAAAVILGLTTSKPSIECSPSFNGVPVAATFLMRQAEPIFNKHFPGLELSPVFVMDGINFGYTEQSILGWASTATVEVPVYERLSQTEEVRLGTSGLRKGAVGKAYITGGCSYGCAKVVMSEIKVVKMNGEVVWHWTRKP</sequence>
<dbReference type="EMBL" id="QEAO01000029">
    <property type="protein sequence ID" value="TPX32518.1"/>
    <property type="molecule type" value="Genomic_DNA"/>
</dbReference>